<dbReference type="PANTHER" id="PTHR14388:SF7">
    <property type="entry name" value="SH2 DOMAIN-CONTAINING PROTEIN 4B"/>
    <property type="match status" value="1"/>
</dbReference>
<dbReference type="InterPro" id="IPR000980">
    <property type="entry name" value="SH2"/>
</dbReference>
<dbReference type="SMART" id="SM00252">
    <property type="entry name" value="SH2"/>
    <property type="match status" value="1"/>
</dbReference>
<dbReference type="FunFam" id="3.30.505.10:FF:000034">
    <property type="entry name" value="SH2 domain-containing protein 4A"/>
    <property type="match status" value="1"/>
</dbReference>
<name>A0A8J1L5Y6_XENLA</name>
<dbReference type="CTD" id="108695798"/>
<dbReference type="CDD" id="cd10351">
    <property type="entry name" value="SH2_SH2D4B"/>
    <property type="match status" value="1"/>
</dbReference>
<dbReference type="GeneID" id="108695798"/>
<dbReference type="InterPro" id="IPR036860">
    <property type="entry name" value="SH2_dom_sf"/>
</dbReference>
<evidence type="ECO:0000313" key="5">
    <source>
        <dbReference type="Proteomes" id="UP000186698"/>
    </source>
</evidence>
<protein>
    <submittedName>
        <fullName evidence="6">SH2 domain-containing protein 4B</fullName>
    </submittedName>
</protein>
<evidence type="ECO:0000313" key="6">
    <source>
        <dbReference type="RefSeq" id="XP_041424962.1"/>
    </source>
</evidence>
<sequence length="548" mass="64599">MLQQILRDMYIDPDLLAELNDEQKQILFYKMREEQIRRWTEWDTNLDKEESKMKIKAKFQHSKCFICLFYLFKSQNNSKHIQWQCGSDGEVWAWIMGESPNDKPYEQICEELMTERARQQAQIEAEEQWKQKEAEIEKKFRDAMAKEKARIVAEKWKEEIEDRKAAKLMENKFQEELKKREEEERRKGEEQIRQREELRAKELYLSLKKAQQQCQRNENEEEEWQQQLQKSRAADEDRKHKARWARAEYHRQSLRAIQKGKVAGLSNLFQTVNLNNGQESSQENNRTSQLIKLQVPVGKVWERPARPITRDVIIRWFKEEQLPRRAVMEKNTEVVAPWFHGNHLLNYSKLLKNTPFYVLMTWEMNSSSPVYALTAATGSDVIQQNPSLCIAKVPLHNQHHRIEEMDCLIYEHHALLTLWIIGSCLRIPDTAVLLFSCDGIVIRSGIISREEAEELLMNKPEGSFLVRVSEKIWGYALSYRQQTGFKHFLVDASGDYYSFLGVDPNRHATLTDLIDFHKEEVITSSGGELLVEPCGQIKNTPDYSILFD</sequence>
<dbReference type="AlphaFoldDB" id="A0A8J1L5Y6"/>
<dbReference type="Pfam" id="PF00017">
    <property type="entry name" value="SH2"/>
    <property type="match status" value="1"/>
</dbReference>
<keyword evidence="1 2" id="KW-0727">SH2 domain</keyword>
<evidence type="ECO:0000256" key="3">
    <source>
        <dbReference type="SAM" id="MobiDB-lite"/>
    </source>
</evidence>
<dbReference type="PANTHER" id="PTHR14388">
    <property type="entry name" value="T CELL-SPECIFIC ADAPTER PROTEIN TSAD"/>
    <property type="match status" value="1"/>
</dbReference>
<dbReference type="SUPFAM" id="SSF55550">
    <property type="entry name" value="SH2 domain"/>
    <property type="match status" value="1"/>
</dbReference>
<dbReference type="InterPro" id="IPR035839">
    <property type="entry name" value="SH2D4B_SH2"/>
</dbReference>
<dbReference type="PROSITE" id="PS50001">
    <property type="entry name" value="SH2"/>
    <property type="match status" value="1"/>
</dbReference>
<evidence type="ECO:0000259" key="4">
    <source>
        <dbReference type="PROSITE" id="PS50001"/>
    </source>
</evidence>
<feature type="region of interest" description="Disordered" evidence="3">
    <location>
        <begin position="218"/>
        <end position="239"/>
    </location>
</feature>
<evidence type="ECO:0000256" key="2">
    <source>
        <dbReference type="PROSITE-ProRule" id="PRU00191"/>
    </source>
</evidence>
<gene>
    <name evidence="6" type="primary">sh2d4b.L</name>
</gene>
<dbReference type="OrthoDB" id="10003345at2759"/>
<reference evidence="6" key="1">
    <citation type="submission" date="2025-08" db="UniProtKB">
        <authorList>
            <consortium name="RefSeq"/>
        </authorList>
    </citation>
    <scope>IDENTIFICATION</scope>
    <source>
        <strain evidence="6">J_2021</strain>
        <tissue evidence="6">Erythrocytes</tissue>
    </source>
</reference>
<organism evidence="5 6">
    <name type="scientific">Xenopus laevis</name>
    <name type="common">African clawed frog</name>
    <dbReference type="NCBI Taxonomy" id="8355"/>
    <lineage>
        <taxon>Eukaryota</taxon>
        <taxon>Metazoa</taxon>
        <taxon>Chordata</taxon>
        <taxon>Craniata</taxon>
        <taxon>Vertebrata</taxon>
        <taxon>Euteleostomi</taxon>
        <taxon>Amphibia</taxon>
        <taxon>Batrachia</taxon>
        <taxon>Anura</taxon>
        <taxon>Pipoidea</taxon>
        <taxon>Pipidae</taxon>
        <taxon>Xenopodinae</taxon>
        <taxon>Xenopus</taxon>
        <taxon>Xenopus</taxon>
    </lineage>
</organism>
<dbReference type="RefSeq" id="XP_041424962.1">
    <property type="nucleotide sequence ID" value="XM_041569028.1"/>
</dbReference>
<dbReference type="Proteomes" id="UP000186698">
    <property type="component" value="Chromosome 7L"/>
</dbReference>
<evidence type="ECO:0000256" key="1">
    <source>
        <dbReference type="ARBA" id="ARBA00022999"/>
    </source>
</evidence>
<keyword evidence="5" id="KW-1185">Reference proteome</keyword>
<dbReference type="Gene3D" id="3.30.505.10">
    <property type="entry name" value="SH2 domain"/>
    <property type="match status" value="1"/>
</dbReference>
<accession>A0A8J1L5Y6</accession>
<dbReference type="KEGG" id="xla:108695798"/>
<feature type="domain" description="SH2" evidence="4">
    <location>
        <begin position="419"/>
        <end position="534"/>
    </location>
</feature>
<proteinExistence type="predicted"/>
<dbReference type="GO" id="GO:0005737">
    <property type="term" value="C:cytoplasm"/>
    <property type="evidence" value="ECO:0000318"/>
    <property type="project" value="GO_Central"/>
</dbReference>